<accession>A0A2V5HA98</accession>
<dbReference type="Proteomes" id="UP000249829">
    <property type="component" value="Unassembled WGS sequence"/>
</dbReference>
<name>A0A2V5HA98_ASPV1</name>
<keyword evidence="1" id="KW-1133">Transmembrane helix</keyword>
<evidence type="ECO:0000256" key="1">
    <source>
        <dbReference type="SAM" id="Phobius"/>
    </source>
</evidence>
<protein>
    <submittedName>
        <fullName evidence="2">Uncharacterized protein</fullName>
    </submittedName>
</protein>
<keyword evidence="1" id="KW-0472">Membrane</keyword>
<sequence>MSSPDDPIVFLHPPFSLLWFELTISNSLVISILHLATIPRKFVKKKEKAHHPFWETLNLIYSLGGNGNLSWSAWSRLTLLERRASTMEPAGPGCRYTPDMPDTPDSRRVYRQLWW</sequence>
<organism evidence="2 3">
    <name type="scientific">Aspergillus violaceofuscus (strain CBS 115571)</name>
    <dbReference type="NCBI Taxonomy" id="1450538"/>
    <lineage>
        <taxon>Eukaryota</taxon>
        <taxon>Fungi</taxon>
        <taxon>Dikarya</taxon>
        <taxon>Ascomycota</taxon>
        <taxon>Pezizomycotina</taxon>
        <taxon>Eurotiomycetes</taxon>
        <taxon>Eurotiomycetidae</taxon>
        <taxon>Eurotiales</taxon>
        <taxon>Aspergillaceae</taxon>
        <taxon>Aspergillus</taxon>
    </lineage>
</organism>
<keyword evidence="1" id="KW-0812">Transmembrane</keyword>
<keyword evidence="3" id="KW-1185">Reference proteome</keyword>
<dbReference type="EMBL" id="KZ825118">
    <property type="protein sequence ID" value="PYI21299.1"/>
    <property type="molecule type" value="Genomic_DNA"/>
</dbReference>
<evidence type="ECO:0000313" key="2">
    <source>
        <dbReference type="EMBL" id="PYI21299.1"/>
    </source>
</evidence>
<proteinExistence type="predicted"/>
<gene>
    <name evidence="2" type="ORF">BO99DRAFT_82960</name>
</gene>
<evidence type="ECO:0000313" key="3">
    <source>
        <dbReference type="Proteomes" id="UP000249829"/>
    </source>
</evidence>
<feature type="transmembrane region" description="Helical" evidence="1">
    <location>
        <begin position="17"/>
        <end position="38"/>
    </location>
</feature>
<dbReference type="AlphaFoldDB" id="A0A2V5HA98"/>
<reference evidence="2 3" key="1">
    <citation type="submission" date="2018-02" db="EMBL/GenBank/DDBJ databases">
        <title>The genomes of Aspergillus section Nigri reveals drivers in fungal speciation.</title>
        <authorList>
            <consortium name="DOE Joint Genome Institute"/>
            <person name="Vesth T.C."/>
            <person name="Nybo J."/>
            <person name="Theobald S."/>
            <person name="Brandl J."/>
            <person name="Frisvad J.C."/>
            <person name="Nielsen K.F."/>
            <person name="Lyhne E.K."/>
            <person name="Kogle M.E."/>
            <person name="Kuo A."/>
            <person name="Riley R."/>
            <person name="Clum A."/>
            <person name="Nolan M."/>
            <person name="Lipzen A."/>
            <person name="Salamov A."/>
            <person name="Henrissat B."/>
            <person name="Wiebenga A."/>
            <person name="De vries R.P."/>
            <person name="Grigoriev I.V."/>
            <person name="Mortensen U.H."/>
            <person name="Andersen M.R."/>
            <person name="Baker S.E."/>
        </authorList>
    </citation>
    <scope>NUCLEOTIDE SEQUENCE [LARGE SCALE GENOMIC DNA]</scope>
    <source>
        <strain evidence="2 3">CBS 115571</strain>
    </source>
</reference>